<reference evidence="2" key="2">
    <citation type="submission" date="2012-06" db="EMBL/GenBank/DDBJ databases">
        <title>Annotation of the Genome Sequence of Fusarium oxysporum Fo47.</title>
        <authorList>
            <consortium name="The Broad Institute Genomics Platform"/>
            <person name="Ma L.-J."/>
            <person name="Corby-Kistler H."/>
            <person name="Broz K."/>
            <person name="Gale L.R."/>
            <person name="Jonkers W."/>
            <person name="O'Donnell K."/>
            <person name="Ploetz R."/>
            <person name="Steinberg C."/>
            <person name="Schwartz D.C."/>
            <person name="VanEtten H."/>
            <person name="Zhou S."/>
            <person name="Young S.K."/>
            <person name="Zeng Q."/>
            <person name="Gargeya S."/>
            <person name="Fitzgerald M."/>
            <person name="Abouelleil A."/>
            <person name="Alvarado L."/>
            <person name="Chapman S.B."/>
            <person name="Gainer-Dewar J."/>
            <person name="Goldberg J."/>
            <person name="Griggs A."/>
            <person name="Gujja S."/>
            <person name="Hansen M."/>
            <person name="Howarth C."/>
            <person name="Imamovic A."/>
            <person name="Ireland A."/>
            <person name="Larimer J."/>
            <person name="McCowan C."/>
            <person name="Murphy C."/>
            <person name="Pearson M."/>
            <person name="Poon T.W."/>
            <person name="Priest M."/>
            <person name="Roberts A."/>
            <person name="Saif S."/>
            <person name="Shea T."/>
            <person name="Sykes S."/>
            <person name="Wortman J."/>
            <person name="Nusbaum C."/>
            <person name="Birren B."/>
        </authorList>
    </citation>
    <scope>NUCLEOTIDE SEQUENCE</scope>
    <source>
        <strain evidence="2">Fo47</strain>
    </source>
</reference>
<dbReference type="Proteomes" id="UP000030766">
    <property type="component" value="Unassembled WGS sequence"/>
</dbReference>
<feature type="compositionally biased region" description="Basic and acidic residues" evidence="1">
    <location>
        <begin position="206"/>
        <end position="220"/>
    </location>
</feature>
<dbReference type="AlphaFoldDB" id="W9K226"/>
<gene>
    <name evidence="2" type="ORF">FOZG_11770</name>
</gene>
<evidence type="ECO:0008006" key="3">
    <source>
        <dbReference type="Google" id="ProtNLM"/>
    </source>
</evidence>
<feature type="region of interest" description="Disordered" evidence="1">
    <location>
        <begin position="379"/>
        <end position="415"/>
    </location>
</feature>
<name>W9K226_FUSOX</name>
<feature type="region of interest" description="Disordered" evidence="1">
    <location>
        <begin position="206"/>
        <end position="361"/>
    </location>
</feature>
<feature type="region of interest" description="Disordered" evidence="1">
    <location>
        <begin position="444"/>
        <end position="496"/>
    </location>
</feature>
<organism evidence="2">
    <name type="scientific">Fusarium oxysporum Fo47</name>
    <dbReference type="NCBI Taxonomy" id="660027"/>
    <lineage>
        <taxon>Eukaryota</taxon>
        <taxon>Fungi</taxon>
        <taxon>Dikarya</taxon>
        <taxon>Ascomycota</taxon>
        <taxon>Pezizomycotina</taxon>
        <taxon>Sordariomycetes</taxon>
        <taxon>Hypocreomycetidae</taxon>
        <taxon>Hypocreales</taxon>
        <taxon>Nectriaceae</taxon>
        <taxon>Fusarium</taxon>
        <taxon>Fusarium oxysporum species complex</taxon>
    </lineage>
</organism>
<feature type="compositionally biased region" description="Polar residues" evidence="1">
    <location>
        <begin position="288"/>
        <end position="299"/>
    </location>
</feature>
<feature type="compositionally biased region" description="Basic and acidic residues" evidence="1">
    <location>
        <begin position="379"/>
        <end position="389"/>
    </location>
</feature>
<dbReference type="PANTHER" id="PTHR37538:SF1">
    <property type="entry name" value="BTB DOMAIN-CONTAINING PROTEIN"/>
    <property type="match status" value="1"/>
</dbReference>
<reference evidence="2" key="1">
    <citation type="submission" date="2011-06" db="EMBL/GenBank/DDBJ databases">
        <title>The Genome Sequence of Fusarium oxysporum Fo47.</title>
        <authorList>
            <consortium name="The Broad Institute Genome Sequencing Platform"/>
            <person name="Ma L.-J."/>
            <person name="Gale L.R."/>
            <person name="Schwartz D.C."/>
            <person name="Zhou S."/>
            <person name="Corby-Kistler H."/>
            <person name="Young S.K."/>
            <person name="Zeng Q."/>
            <person name="Gargeya S."/>
            <person name="Fitzgerald M."/>
            <person name="Haas B."/>
            <person name="Abouelleil A."/>
            <person name="Alvarado L."/>
            <person name="Arachchi H.M."/>
            <person name="Berlin A."/>
            <person name="Brown A."/>
            <person name="Chapman S.B."/>
            <person name="Chen Z."/>
            <person name="Dunbar C."/>
            <person name="Freedman E."/>
            <person name="Gearin G."/>
            <person name="Gellesch M."/>
            <person name="Goldberg J."/>
            <person name="Griggs A."/>
            <person name="Gujja S."/>
            <person name="Heiman D."/>
            <person name="Howarth C."/>
            <person name="Larson L."/>
            <person name="Lui A."/>
            <person name="MacDonald P.J.P."/>
            <person name="Mehta T."/>
            <person name="Montmayeur A."/>
            <person name="Murphy C."/>
            <person name="Neiman D."/>
            <person name="Pearson M."/>
            <person name="Priest M."/>
            <person name="Roberts A."/>
            <person name="Saif S."/>
            <person name="Shea T."/>
            <person name="Shenoy N."/>
            <person name="Sisk P."/>
            <person name="Stolte C."/>
            <person name="Sykes S."/>
            <person name="Wortman J."/>
            <person name="Nusbaum C."/>
            <person name="Birren B."/>
        </authorList>
    </citation>
    <scope>NUCLEOTIDE SEQUENCE [LARGE SCALE GENOMIC DNA]</scope>
    <source>
        <strain evidence="2">Fo47</strain>
    </source>
</reference>
<feature type="compositionally biased region" description="Basic and acidic residues" evidence="1">
    <location>
        <begin position="444"/>
        <end position="454"/>
    </location>
</feature>
<proteinExistence type="predicted"/>
<accession>W9K226</accession>
<dbReference type="HOGENOM" id="CLU_655594_0_0_1"/>
<dbReference type="PANTHER" id="PTHR37538">
    <property type="entry name" value="BTB DOMAIN-CONTAINING PROTEIN"/>
    <property type="match status" value="1"/>
</dbReference>
<protein>
    <recommendedName>
        <fullName evidence="3">BTB domain-containing protein</fullName>
    </recommendedName>
</protein>
<feature type="compositionally biased region" description="Polar residues" evidence="1">
    <location>
        <begin position="473"/>
        <end position="485"/>
    </location>
</feature>
<sequence length="496" mass="54189">MGNIPSTMSQDPTVQFVTSPYAGIFVQVLLKGKSITRIHKGVVPANVLSSRSTQEPAPKSATPILDMQDLGSDTAHVVIHFFYTKQYDCIKPTGVSSDSAKGYELKVSLQVIEAATKMELPALVSLAKSECARLCKELDLLNLVAILGKLSFDCTKFPEIQHHIAYHLEKVLANPRSQSATDLLSRATTNSITDMLVRKLVMTARKEQTSEAKAKPRPEDEVPGVLICDSRPQPPFQDSVTAKPQLSQLSQLSHEHRTKQSQKTLKELQSDDKGKGRDDSEPTEKASETSPPTTSNQDSRLAKGQEEADSGPSRLRDRPSPFSNSFSGVGTVPSAVKKSGAPQRGGSLSKPAEVVSTFHPSWNRIMDERLKIIEAKMEVKRSESTRIDSESGGVIVNSEPHPTMTPSPSNPTGLENSITKIKDFIVAETTSAVDWELPKLVAEKFEKPESERQDSTPVDSDGEGVLVELEPQPTMTPSPTASDNSAMRRFLAFDRM</sequence>
<evidence type="ECO:0000256" key="1">
    <source>
        <dbReference type="SAM" id="MobiDB-lite"/>
    </source>
</evidence>
<feature type="compositionally biased region" description="Basic and acidic residues" evidence="1">
    <location>
        <begin position="264"/>
        <end position="287"/>
    </location>
</feature>
<feature type="compositionally biased region" description="Polar residues" evidence="1">
    <location>
        <begin position="236"/>
        <end position="252"/>
    </location>
</feature>
<evidence type="ECO:0000313" key="2">
    <source>
        <dbReference type="EMBL" id="EWZ35990.1"/>
    </source>
</evidence>
<dbReference type="VEuPathDB" id="FungiDB:FOZG_11770"/>
<dbReference type="EMBL" id="JH717903">
    <property type="protein sequence ID" value="EWZ35990.1"/>
    <property type="molecule type" value="Genomic_DNA"/>
</dbReference>